<reference evidence="1" key="1">
    <citation type="submission" date="2022-04" db="EMBL/GenBank/DDBJ databases">
        <title>Genome of the entomopathogenic fungus Entomophthora muscae.</title>
        <authorList>
            <person name="Elya C."/>
            <person name="Lovett B.R."/>
            <person name="Lee E."/>
            <person name="Macias A.M."/>
            <person name="Hajek A.E."/>
            <person name="De Bivort B.L."/>
            <person name="Kasson M.T."/>
            <person name="De Fine Licht H.H."/>
            <person name="Stajich J.E."/>
        </authorList>
    </citation>
    <scope>NUCLEOTIDE SEQUENCE</scope>
    <source>
        <strain evidence="1">Berkeley</strain>
    </source>
</reference>
<organism evidence="1 2">
    <name type="scientific">Entomophthora muscae</name>
    <dbReference type="NCBI Taxonomy" id="34485"/>
    <lineage>
        <taxon>Eukaryota</taxon>
        <taxon>Fungi</taxon>
        <taxon>Fungi incertae sedis</taxon>
        <taxon>Zoopagomycota</taxon>
        <taxon>Entomophthoromycotina</taxon>
        <taxon>Entomophthoromycetes</taxon>
        <taxon>Entomophthorales</taxon>
        <taxon>Entomophthoraceae</taxon>
        <taxon>Entomophthora</taxon>
    </lineage>
</organism>
<name>A0ACC2TCN1_9FUNG</name>
<dbReference type="Proteomes" id="UP001165960">
    <property type="component" value="Unassembled WGS sequence"/>
</dbReference>
<keyword evidence="2" id="KW-1185">Reference proteome</keyword>
<evidence type="ECO:0000313" key="2">
    <source>
        <dbReference type="Proteomes" id="UP001165960"/>
    </source>
</evidence>
<sequence>MCRCSKVEDPRDPRVFMDADLPILRAGTLIRAELWSAFPEGQPATWLAIVFVAQIPRNFPRTSYSREIPPRPDKVYH</sequence>
<comment type="caution">
    <text evidence="1">The sequence shown here is derived from an EMBL/GenBank/DDBJ whole genome shotgun (WGS) entry which is preliminary data.</text>
</comment>
<proteinExistence type="predicted"/>
<accession>A0ACC2TCN1</accession>
<gene>
    <name evidence="1" type="ORF">DSO57_1031503</name>
</gene>
<protein>
    <submittedName>
        <fullName evidence="1">Uncharacterized protein</fullName>
    </submittedName>
</protein>
<evidence type="ECO:0000313" key="1">
    <source>
        <dbReference type="EMBL" id="KAJ9072017.1"/>
    </source>
</evidence>
<dbReference type="EMBL" id="QTSX02003067">
    <property type="protein sequence ID" value="KAJ9072017.1"/>
    <property type="molecule type" value="Genomic_DNA"/>
</dbReference>